<evidence type="ECO:0000256" key="1">
    <source>
        <dbReference type="SAM" id="Coils"/>
    </source>
</evidence>
<feature type="compositionally biased region" description="Low complexity" evidence="2">
    <location>
        <begin position="728"/>
        <end position="761"/>
    </location>
</feature>
<keyword evidence="3" id="KW-0472">Membrane</keyword>
<dbReference type="InterPro" id="IPR012683">
    <property type="entry name" value="CHP02302_TM"/>
</dbReference>
<evidence type="ECO:0000256" key="2">
    <source>
        <dbReference type="SAM" id="MobiDB-lite"/>
    </source>
</evidence>
<sequence>MSESPARVPARARPMIDERLRALTARARLVLWWEALWPALWWPLGTVIVFLILSLLGIWDLLPVAARPYGVGLAALALLASLIPLVRISPPTRQQALARIDRDSAAPHRPAAALADSLAGAPSDPGTLALWEAHRQRAAAAIDSLRVAPPRPGMAARDPFAVRGGLIVVLAAAAFAAGSDVLPRLTTAFDWQAPQAGGPAFRVDGWIDPPHYTRLPPILLDLRDGEERHARAPVGSTVVVRAAGSAELSVSVGRGLVRAEQPTTAPAGLVEHRFTLEADDELVVSSKAGTSRVVIEATPDTPPTVVFSDEPRNNTRGSITLTYRMRDDYGIDTAEALVVPLGREGRRTLVPPPRIPLALPLDPAADEDTRTTNDLSASPWAGATVAMTLVARDHAGHEGRSETKTVVLPQRPFTKPLARALVEQRRNLVLAPDERDRVQTALDALLIAPEDFTPELGVFIGLSLASKRLAAARTDEELLDVAELLWAMALEIEDGGMSQAERDLRAAQEALREALERGADEDEIRRLTEELRQAMNNFLREFAQRMQQNPGQPNQAPPNADARTVTPQDLDNLLNRLEELARQGATADAQRLLDELRNILENLQTARPDQGGDQFSQEMNRALNELDEMMRDQRNLRDDTYRQSAPWSQQNRQRQRRPRGENQQAQPGQDGEQGEDGQSLTERQQALRERLEELRRRMRDFGLQDEPGFGEAEEAMREAEGQLGQGQAGDAVDAQGRALEALQRGAQGLAQQMQGNGQPQQADGSDGPPRPGAAGPGGPRNEDPLGRPTRNRDWSDGRVRIPGADESAAVRARRILEELRRRLGDPTRPSEEIEYLERLLRRN</sequence>
<evidence type="ECO:0000313" key="5">
    <source>
        <dbReference type="Proteomes" id="UP000588017"/>
    </source>
</evidence>
<dbReference type="NCBIfam" id="TIGR02302">
    <property type="entry name" value="aProt_lowcomp"/>
    <property type="match status" value="1"/>
</dbReference>
<accession>A0A841KBV3</accession>
<feature type="region of interest" description="Disordered" evidence="2">
    <location>
        <begin position="546"/>
        <end position="565"/>
    </location>
</feature>
<feature type="coiled-coil region" evidence="1">
    <location>
        <begin position="497"/>
        <end position="537"/>
    </location>
</feature>
<dbReference type="AlphaFoldDB" id="A0A841KBV3"/>
<feature type="compositionally biased region" description="Low complexity" evidence="2">
    <location>
        <begin position="661"/>
        <end position="683"/>
    </location>
</feature>
<keyword evidence="3" id="KW-0812">Transmembrane</keyword>
<feature type="transmembrane region" description="Helical" evidence="3">
    <location>
        <begin position="69"/>
        <end position="86"/>
    </location>
</feature>
<reference evidence="4 5" key="1">
    <citation type="submission" date="2020-08" db="EMBL/GenBank/DDBJ databases">
        <title>Genomic Encyclopedia of Type Strains, Phase IV (KMG-IV): sequencing the most valuable type-strain genomes for metagenomic binning, comparative biology and taxonomic classification.</title>
        <authorList>
            <person name="Goeker M."/>
        </authorList>
    </citation>
    <scope>NUCLEOTIDE SEQUENCE [LARGE SCALE GENOMIC DNA]</scope>
    <source>
        <strain evidence="4 5">DSM 101465</strain>
    </source>
</reference>
<dbReference type="Proteomes" id="UP000588017">
    <property type="component" value="Unassembled WGS sequence"/>
</dbReference>
<dbReference type="Pfam" id="PF13779">
    <property type="entry name" value="DUF4175"/>
    <property type="match status" value="1"/>
</dbReference>
<gene>
    <name evidence="4" type="ORF">HNQ73_003417</name>
</gene>
<feature type="transmembrane region" description="Helical" evidence="3">
    <location>
        <begin position="40"/>
        <end position="62"/>
    </location>
</feature>
<organism evidence="4 5">
    <name type="scientific">Chelatococcus composti</name>
    <dbReference type="NCBI Taxonomy" id="1743235"/>
    <lineage>
        <taxon>Bacteria</taxon>
        <taxon>Pseudomonadati</taxon>
        <taxon>Pseudomonadota</taxon>
        <taxon>Alphaproteobacteria</taxon>
        <taxon>Hyphomicrobiales</taxon>
        <taxon>Chelatococcaceae</taxon>
        <taxon>Chelatococcus</taxon>
    </lineage>
</organism>
<evidence type="ECO:0000313" key="4">
    <source>
        <dbReference type="EMBL" id="MBB6169765.1"/>
    </source>
</evidence>
<evidence type="ECO:0000256" key="3">
    <source>
        <dbReference type="SAM" id="Phobius"/>
    </source>
</evidence>
<feature type="region of interest" description="Disordered" evidence="2">
    <location>
        <begin position="638"/>
        <end position="683"/>
    </location>
</feature>
<keyword evidence="5" id="KW-1185">Reference proteome</keyword>
<keyword evidence="1" id="KW-0175">Coiled coil</keyword>
<feature type="region of interest" description="Disordered" evidence="2">
    <location>
        <begin position="714"/>
        <end position="808"/>
    </location>
</feature>
<protein>
    <submittedName>
        <fullName evidence="4">Uncharacterized protein (TIGR02302 family)</fullName>
    </submittedName>
</protein>
<feature type="compositionally biased region" description="Low complexity" evidence="2">
    <location>
        <begin position="547"/>
        <end position="565"/>
    </location>
</feature>
<proteinExistence type="predicted"/>
<feature type="compositionally biased region" description="Basic and acidic residues" evidence="2">
    <location>
        <begin position="780"/>
        <end position="799"/>
    </location>
</feature>
<keyword evidence="3" id="KW-1133">Transmembrane helix</keyword>
<name>A0A841KBV3_9HYPH</name>
<comment type="caution">
    <text evidence="4">The sequence shown here is derived from an EMBL/GenBank/DDBJ whole genome shotgun (WGS) entry which is preliminary data.</text>
</comment>
<dbReference type="RefSeq" id="WP_244650271.1">
    <property type="nucleotide sequence ID" value="NZ_BMHX01000010.1"/>
</dbReference>
<dbReference type="EMBL" id="JACHEH010000011">
    <property type="protein sequence ID" value="MBB6169765.1"/>
    <property type="molecule type" value="Genomic_DNA"/>
</dbReference>